<sequence>MASSSSSILYAGFLVVLWSGALYANGCYPSIISFGDSIADTGNRKQLATITDNIRFSCLPPYGQNFIGQSTGRCSNGCLIIDFLAESLGLPLIPPYFNIKGSLGGVRQGVNYAVAGATAVNSSFIQARSSGGVVINASLESLPFVCGNITSSDCRNFIGHSLILVGEIVMGEIGGNDYNFLLSEGKTIDEVQSYVQIVVDTIVSVVNEFIEMGARTLVVSGNFPIGCSSRIFDNICVRMLQTNLNKIRELNPNVVIIYADYYNAAIQIYHSPDEYGFTNGGLKACCGGGGPFNYNASAKCGDVSTTICDEPDTYVSWDGSHLTEAAYKLISNSLFHGPYTTPKFYPLCSTTSTSQSAA</sequence>
<keyword evidence="2" id="KW-1185">Reference proteome</keyword>
<reference evidence="1 2" key="2">
    <citation type="journal article" date="2022" name="Mol. Ecol. Resour.">
        <title>The genomes of chicory, endive, great burdock and yacon provide insights into Asteraceae paleo-polyploidization history and plant inulin production.</title>
        <authorList>
            <person name="Fan W."/>
            <person name="Wang S."/>
            <person name="Wang H."/>
            <person name="Wang A."/>
            <person name="Jiang F."/>
            <person name="Liu H."/>
            <person name="Zhao H."/>
            <person name="Xu D."/>
            <person name="Zhang Y."/>
        </authorList>
    </citation>
    <scope>NUCLEOTIDE SEQUENCE [LARGE SCALE GENOMIC DNA]</scope>
    <source>
        <strain evidence="2">cv. Yunnan</strain>
        <tissue evidence="1">Leaves</tissue>
    </source>
</reference>
<gene>
    <name evidence="1" type="ORF">L1987_58027</name>
</gene>
<protein>
    <submittedName>
        <fullName evidence="1">Uncharacterized protein</fullName>
    </submittedName>
</protein>
<reference evidence="2" key="1">
    <citation type="journal article" date="2022" name="Mol. Ecol. Resour.">
        <title>The genomes of chicory, endive, great burdock and yacon provide insights into Asteraceae palaeo-polyploidization history and plant inulin production.</title>
        <authorList>
            <person name="Fan W."/>
            <person name="Wang S."/>
            <person name="Wang H."/>
            <person name="Wang A."/>
            <person name="Jiang F."/>
            <person name="Liu H."/>
            <person name="Zhao H."/>
            <person name="Xu D."/>
            <person name="Zhang Y."/>
        </authorList>
    </citation>
    <scope>NUCLEOTIDE SEQUENCE [LARGE SCALE GENOMIC DNA]</scope>
    <source>
        <strain evidence="2">cv. Yunnan</strain>
    </source>
</reference>
<proteinExistence type="predicted"/>
<evidence type="ECO:0000313" key="1">
    <source>
        <dbReference type="EMBL" id="KAI3744929.1"/>
    </source>
</evidence>
<comment type="caution">
    <text evidence="1">The sequence shown here is derived from an EMBL/GenBank/DDBJ whole genome shotgun (WGS) entry which is preliminary data.</text>
</comment>
<dbReference type="EMBL" id="CM042036">
    <property type="protein sequence ID" value="KAI3744929.1"/>
    <property type="molecule type" value="Genomic_DNA"/>
</dbReference>
<accession>A0ACB9DE77</accession>
<evidence type="ECO:0000313" key="2">
    <source>
        <dbReference type="Proteomes" id="UP001056120"/>
    </source>
</evidence>
<organism evidence="1 2">
    <name type="scientific">Smallanthus sonchifolius</name>
    <dbReference type="NCBI Taxonomy" id="185202"/>
    <lineage>
        <taxon>Eukaryota</taxon>
        <taxon>Viridiplantae</taxon>
        <taxon>Streptophyta</taxon>
        <taxon>Embryophyta</taxon>
        <taxon>Tracheophyta</taxon>
        <taxon>Spermatophyta</taxon>
        <taxon>Magnoliopsida</taxon>
        <taxon>eudicotyledons</taxon>
        <taxon>Gunneridae</taxon>
        <taxon>Pentapetalae</taxon>
        <taxon>asterids</taxon>
        <taxon>campanulids</taxon>
        <taxon>Asterales</taxon>
        <taxon>Asteraceae</taxon>
        <taxon>Asteroideae</taxon>
        <taxon>Heliantheae alliance</taxon>
        <taxon>Millerieae</taxon>
        <taxon>Smallanthus</taxon>
    </lineage>
</organism>
<name>A0ACB9DE77_9ASTR</name>
<dbReference type="Proteomes" id="UP001056120">
    <property type="component" value="Linkage Group LG19"/>
</dbReference>